<evidence type="ECO:0000313" key="20">
    <source>
        <dbReference type="EMBL" id="KAK7861733.1"/>
    </source>
</evidence>
<evidence type="ECO:0000256" key="9">
    <source>
        <dbReference type="ARBA" id="ARBA00022927"/>
    </source>
</evidence>
<keyword evidence="7" id="KW-0509">mRNA transport</keyword>
<accession>A0AAN9YZ36</accession>
<sequence length="899" mass="103491">MASLNRSVQDSPARRIMEPDIKQAVLLLDDALNSPTKSTLRLSRNTPGKSGISRRKRDSLVEHSVTHLGESLLRSSRLVDTSMNYDSPELMEFGNADVSASFVAAREPWSNVVDELFVDFQQSLQTHKSEHQIFETVRDFIENCSNVLQLLADIGHKISGKSKVLEKMKWLINERETWRLIYALYKDRLSNQDEMEQGGDRTQAITSHVLSEKEVVQELYKNDCSIRESQLVVDWLEQNALHCEEDQIRMQHYTDKTVAWENTLHQIQNESLNISYSSSRPVLNKLDPDAPLRERKPLHDLDMEDEEKLIKGVFREIRYGRLEEAQNLCFHCGQPWRAATLEGWRLFHDPNYADLSNSSGEKLPVEGNPNRDLWKLMAWNLASDTRLPLYARATHAVFCGHLNALEGVCETWTDLLWAFLKVMIDVRVEKEIRATVLRSYVPLPDEYWQNKLTLPEIFTKIAASKKAAISEGAANPDHIVQTCIILNDIPHLMAKMLEWVPSADAQFLRFMAHLVLFYRSCGFAEIDEVGDSILEAYVKVLMKKGDPQLVACYVATLPQEDQVKLYANFLENITEENERTACLTAAEDAGLDIEVITKRVVENIRNRENVDQPSDLQMEATPEDLIKVSALNWLIFYPSQRAEALFQANAMIRQFLALGRMEAARKAFSKIPVDSIDITVQEFQRGMPYEACQQFDMDSLPYRIASSIREYFCHKAYLDAQEGFSDWFHHFHSAKPIPPAEPAGEVGFTEKVLFDHKRTQYNMELERWKLSMQQQTKMVKIQLHNVLLFPDGGWLVDIHSKDGPLEEEFDDEAKCRLQQMENLRKICIPKIVLLLISMMQSMGDHAECIQLAETIVSEQHQIYKVYTPQKMRELLKKIAESSLELMKNKRDPWGHPITF</sequence>
<evidence type="ECO:0000313" key="21">
    <source>
        <dbReference type="Proteomes" id="UP001378592"/>
    </source>
</evidence>
<evidence type="ECO:0000256" key="16">
    <source>
        <dbReference type="ARBA" id="ARBA00056880"/>
    </source>
</evidence>
<evidence type="ECO:0000256" key="10">
    <source>
        <dbReference type="ARBA" id="ARBA00022990"/>
    </source>
</evidence>
<dbReference type="Pfam" id="PF04121">
    <property type="entry name" value="Nup84_Nup100"/>
    <property type="match status" value="1"/>
</dbReference>
<keyword evidence="10" id="KW-0007">Acetylation</keyword>
<dbReference type="FunFam" id="1.20.190.50:FF:000001">
    <property type="entry name" value="Nuclear pore complex protein"/>
    <property type="match status" value="1"/>
</dbReference>
<evidence type="ECO:0000256" key="11">
    <source>
        <dbReference type="ARBA" id="ARBA00023010"/>
    </source>
</evidence>
<dbReference type="Gene3D" id="1.10.3450.20">
    <property type="match status" value="1"/>
</dbReference>
<evidence type="ECO:0000256" key="8">
    <source>
        <dbReference type="ARBA" id="ARBA00022838"/>
    </source>
</evidence>
<comment type="function">
    <text evidence="16">Plays a role in the nuclear pore complex (NPC) assembly and/or maintenance. Required for the assembly of peripheral proteins into the NPC. May anchor NUP62 to the NPC. Involved in nephrogenesis.</text>
</comment>
<evidence type="ECO:0000256" key="2">
    <source>
        <dbReference type="ARBA" id="ARBA00009510"/>
    </source>
</evidence>
<dbReference type="GO" id="GO:0031080">
    <property type="term" value="C:nuclear pore outer ring"/>
    <property type="evidence" value="ECO:0007669"/>
    <property type="project" value="TreeGrafter"/>
</dbReference>
<proteinExistence type="inferred from homology"/>
<keyword evidence="3 18" id="KW-0813">Transport</keyword>
<gene>
    <name evidence="20" type="ORF">R5R35_008705</name>
</gene>
<evidence type="ECO:0000256" key="18">
    <source>
        <dbReference type="RuleBase" id="RU365072"/>
    </source>
</evidence>
<reference evidence="20 21" key="1">
    <citation type="submission" date="2024-03" db="EMBL/GenBank/DDBJ databases">
        <title>The genome assembly and annotation of the cricket Gryllus longicercus Weissman &amp; Gray.</title>
        <authorList>
            <person name="Szrajer S."/>
            <person name="Gray D."/>
            <person name="Ylla G."/>
        </authorList>
    </citation>
    <scope>NUCLEOTIDE SEQUENCE [LARGE SCALE GENOMIC DNA]</scope>
    <source>
        <strain evidence="20">DAG 2021-001</strain>
        <tissue evidence="20">Whole body minus gut</tissue>
    </source>
</reference>
<evidence type="ECO:0000256" key="17">
    <source>
        <dbReference type="ARBA" id="ARBA00063956"/>
    </source>
</evidence>
<evidence type="ECO:0000256" key="12">
    <source>
        <dbReference type="ARBA" id="ARBA00023132"/>
    </source>
</evidence>
<dbReference type="EMBL" id="JAZDUA010000303">
    <property type="protein sequence ID" value="KAK7861733.1"/>
    <property type="molecule type" value="Genomic_DNA"/>
</dbReference>
<dbReference type="AlphaFoldDB" id="A0AAN9YZ36"/>
<keyword evidence="13 18" id="KW-0472">Membrane</keyword>
<dbReference type="GO" id="GO:0006406">
    <property type="term" value="P:mRNA export from nucleus"/>
    <property type="evidence" value="ECO:0007669"/>
    <property type="project" value="TreeGrafter"/>
</dbReference>
<keyword evidence="6" id="KW-0597">Phosphoprotein</keyword>
<evidence type="ECO:0000256" key="19">
    <source>
        <dbReference type="SAM" id="MobiDB-lite"/>
    </source>
</evidence>
<dbReference type="GO" id="GO:0000973">
    <property type="term" value="P:post-transcriptional tethering of RNA polymerase II gene DNA at nuclear periphery"/>
    <property type="evidence" value="ECO:0007669"/>
    <property type="project" value="TreeGrafter"/>
</dbReference>
<feature type="region of interest" description="Disordered" evidence="19">
    <location>
        <begin position="37"/>
        <end position="57"/>
    </location>
</feature>
<comment type="caution">
    <text evidence="20">The sequence shown here is derived from an EMBL/GenBank/DDBJ whole genome shotgun (WGS) entry which is preliminary data.</text>
</comment>
<keyword evidence="9" id="KW-0653">Protein transport</keyword>
<keyword evidence="14 18" id="KW-0539">Nucleus</keyword>
<evidence type="ECO:0000256" key="7">
    <source>
        <dbReference type="ARBA" id="ARBA00022816"/>
    </source>
</evidence>
<evidence type="ECO:0000256" key="5">
    <source>
        <dbReference type="ARBA" id="ARBA00022481"/>
    </source>
</evidence>
<keyword evidence="8" id="KW-0995">Kinetochore</keyword>
<dbReference type="GO" id="GO:0000776">
    <property type="term" value="C:kinetochore"/>
    <property type="evidence" value="ECO:0007669"/>
    <property type="project" value="UniProtKB-KW"/>
</dbReference>
<name>A0AAN9YZ36_9ORTH</name>
<dbReference type="FunFam" id="1.10.3450.20:FF:000001">
    <property type="entry name" value="Nuclear pore complex protein"/>
    <property type="match status" value="1"/>
</dbReference>
<dbReference type="GO" id="GO:0006606">
    <property type="term" value="P:protein import into nucleus"/>
    <property type="evidence" value="ECO:0007669"/>
    <property type="project" value="TreeGrafter"/>
</dbReference>
<dbReference type="PANTHER" id="PTHR13003:SF2">
    <property type="entry name" value="NUCLEAR PORE COMPLEX PROTEIN NUP107"/>
    <property type="match status" value="1"/>
</dbReference>
<evidence type="ECO:0000256" key="4">
    <source>
        <dbReference type="ARBA" id="ARBA00022454"/>
    </source>
</evidence>
<dbReference type="Proteomes" id="UP001378592">
    <property type="component" value="Unassembled WGS sequence"/>
</dbReference>
<evidence type="ECO:0000256" key="1">
    <source>
        <dbReference type="ARBA" id="ARBA00004629"/>
    </source>
</evidence>
<comment type="subcellular location">
    <subcellularLocation>
        <location evidence="1">Chromosome</location>
        <location evidence="1">Centromere</location>
        <location evidence="1">Kinetochore</location>
    </subcellularLocation>
    <subcellularLocation>
        <location evidence="18">Nucleus</location>
        <location evidence="18">Nuclear pore complex</location>
    </subcellularLocation>
    <subcellularLocation>
        <location evidence="18">Nucleus membrane</location>
    </subcellularLocation>
</comment>
<evidence type="ECO:0000256" key="3">
    <source>
        <dbReference type="ARBA" id="ARBA00022448"/>
    </source>
</evidence>
<keyword evidence="15" id="KW-0137">Centromere</keyword>
<keyword evidence="12 18" id="KW-0906">Nuclear pore complex</keyword>
<keyword evidence="5" id="KW-0488">Methylation</keyword>
<comment type="function">
    <text evidence="18">Functions as a component of the nuclear pore complex (NPC).</text>
</comment>
<dbReference type="InterPro" id="IPR007252">
    <property type="entry name" value="Nup84/Nup107"/>
</dbReference>
<dbReference type="GO" id="GO:0017056">
    <property type="term" value="F:structural constituent of nuclear pore"/>
    <property type="evidence" value="ECO:0007669"/>
    <property type="project" value="UniProtKB-UniRule"/>
</dbReference>
<dbReference type="GO" id="GO:0031965">
    <property type="term" value="C:nuclear membrane"/>
    <property type="evidence" value="ECO:0007669"/>
    <property type="project" value="UniProtKB-SubCell"/>
</dbReference>
<dbReference type="Gene3D" id="1.20.190.50">
    <property type="match status" value="1"/>
</dbReference>
<comment type="similarity">
    <text evidence="2 18">Belongs to the nucleoporin Nup84/Nup107 family.</text>
</comment>
<evidence type="ECO:0000256" key="14">
    <source>
        <dbReference type="ARBA" id="ARBA00023242"/>
    </source>
</evidence>
<keyword evidence="21" id="KW-1185">Reference proteome</keyword>
<feature type="compositionally biased region" description="Polar residues" evidence="19">
    <location>
        <begin position="37"/>
        <end position="48"/>
    </location>
</feature>
<protein>
    <recommendedName>
        <fullName evidence="18">Nuclear pore complex protein</fullName>
    </recommendedName>
</protein>
<organism evidence="20 21">
    <name type="scientific">Gryllus longicercus</name>
    <dbReference type="NCBI Taxonomy" id="2509291"/>
    <lineage>
        <taxon>Eukaryota</taxon>
        <taxon>Metazoa</taxon>
        <taxon>Ecdysozoa</taxon>
        <taxon>Arthropoda</taxon>
        <taxon>Hexapoda</taxon>
        <taxon>Insecta</taxon>
        <taxon>Pterygota</taxon>
        <taxon>Neoptera</taxon>
        <taxon>Polyneoptera</taxon>
        <taxon>Orthoptera</taxon>
        <taxon>Ensifera</taxon>
        <taxon>Gryllidea</taxon>
        <taxon>Grylloidea</taxon>
        <taxon>Gryllidae</taxon>
        <taxon>Gryllinae</taxon>
        <taxon>Gryllus</taxon>
    </lineage>
</organism>
<evidence type="ECO:0000256" key="15">
    <source>
        <dbReference type="ARBA" id="ARBA00023328"/>
    </source>
</evidence>
<evidence type="ECO:0000256" key="13">
    <source>
        <dbReference type="ARBA" id="ARBA00023136"/>
    </source>
</evidence>
<keyword evidence="11 18" id="KW-0811">Translocation</keyword>
<dbReference type="PANTHER" id="PTHR13003">
    <property type="entry name" value="NUP107-RELATED"/>
    <property type="match status" value="1"/>
</dbReference>
<comment type="subunit">
    <text evidence="17">Part of the nuclear pore complex (NPC). Forms part of the Nup160 subcomplex in the nuclear pore which is composed of NUP160, NUP133, NUP107 and Nup96; this complex plays a role in RNA export and in tethering Nup98 and NUP153 to the nucleus. Does not interact with TPR. Interacts with ZNF106.</text>
</comment>
<evidence type="ECO:0000256" key="6">
    <source>
        <dbReference type="ARBA" id="ARBA00022553"/>
    </source>
</evidence>
<keyword evidence="4" id="KW-0158">Chromosome</keyword>